<dbReference type="AlphaFoldDB" id="A0A382MZ21"/>
<sequence length="140" mass="15553">MNLNFELGNQEEPRGHALVYFRDSVEVGRVYATYVVVFPLPINMAKYVPPFLASTMGGPPMEEISSFPMPPVPEEIDSYDFILKMAISRNDDLIFGGNISIQDLGISMQLVGEITQKYTELWNSTKPIDTISSATASLQS</sequence>
<protein>
    <submittedName>
        <fullName evidence="1">Uncharacterized protein</fullName>
    </submittedName>
</protein>
<proteinExistence type="predicted"/>
<evidence type="ECO:0000313" key="1">
    <source>
        <dbReference type="EMBL" id="SVC52712.1"/>
    </source>
</evidence>
<accession>A0A382MZ21</accession>
<organism evidence="1">
    <name type="scientific">marine metagenome</name>
    <dbReference type="NCBI Taxonomy" id="408172"/>
    <lineage>
        <taxon>unclassified sequences</taxon>
        <taxon>metagenomes</taxon>
        <taxon>ecological metagenomes</taxon>
    </lineage>
</organism>
<reference evidence="1" key="1">
    <citation type="submission" date="2018-05" db="EMBL/GenBank/DDBJ databases">
        <authorList>
            <person name="Lanie J.A."/>
            <person name="Ng W.-L."/>
            <person name="Kazmierczak K.M."/>
            <person name="Andrzejewski T.M."/>
            <person name="Davidsen T.M."/>
            <person name="Wayne K.J."/>
            <person name="Tettelin H."/>
            <person name="Glass J.I."/>
            <person name="Rusch D."/>
            <person name="Podicherti R."/>
            <person name="Tsui H.-C.T."/>
            <person name="Winkler M.E."/>
        </authorList>
    </citation>
    <scope>NUCLEOTIDE SEQUENCE</scope>
</reference>
<feature type="non-terminal residue" evidence="1">
    <location>
        <position position="140"/>
    </location>
</feature>
<gene>
    <name evidence="1" type="ORF">METZ01_LOCUS305566</name>
</gene>
<name>A0A382MZ21_9ZZZZ</name>
<dbReference type="EMBL" id="UINC01096102">
    <property type="protein sequence ID" value="SVC52712.1"/>
    <property type="molecule type" value="Genomic_DNA"/>
</dbReference>